<dbReference type="Proteomes" id="UP001060085">
    <property type="component" value="Linkage Group LG03"/>
</dbReference>
<evidence type="ECO:0000313" key="1">
    <source>
        <dbReference type="EMBL" id="KAI5671559.1"/>
    </source>
</evidence>
<sequence>MRLSVVIQRNQTKGLPKSSSADRTKDKKFGGIEQYRRLLGQWHDSKCFLFLYYCLFSVNSSGAAVVNCHSWLTVLWIEEESVVRFFRLPIRFLKSHFELLSGSIIRLLDRSSPAPYSGEESGTDDDGEKKRSKKFPIFRPEIDGEMSRFVCGLIFERKKHLADVIIEHKVNKDVDVSEFIEKVYRELNYNITRRIYHKIKKKAMELLERKYMDQNGRLCNV</sequence>
<reference evidence="2" key="1">
    <citation type="journal article" date="2023" name="Nat. Plants">
        <title>Single-cell RNA sequencing provides a high-resolution roadmap for understanding the multicellular compartmentation of specialized metabolism.</title>
        <authorList>
            <person name="Sun S."/>
            <person name="Shen X."/>
            <person name="Li Y."/>
            <person name="Li Y."/>
            <person name="Wang S."/>
            <person name="Li R."/>
            <person name="Zhang H."/>
            <person name="Shen G."/>
            <person name="Guo B."/>
            <person name="Wei J."/>
            <person name="Xu J."/>
            <person name="St-Pierre B."/>
            <person name="Chen S."/>
            <person name="Sun C."/>
        </authorList>
    </citation>
    <scope>NUCLEOTIDE SEQUENCE [LARGE SCALE GENOMIC DNA]</scope>
</reference>
<dbReference type="EMBL" id="CM044703">
    <property type="protein sequence ID" value="KAI5671559.1"/>
    <property type="molecule type" value="Genomic_DNA"/>
</dbReference>
<proteinExistence type="predicted"/>
<protein>
    <submittedName>
        <fullName evidence="1">Uncharacterized protein</fullName>
    </submittedName>
</protein>
<name>A0ACC0BG10_CATRO</name>
<accession>A0ACC0BG10</accession>
<comment type="caution">
    <text evidence="1">The sequence shown here is derived from an EMBL/GenBank/DDBJ whole genome shotgun (WGS) entry which is preliminary data.</text>
</comment>
<keyword evidence="2" id="KW-1185">Reference proteome</keyword>
<organism evidence="1 2">
    <name type="scientific">Catharanthus roseus</name>
    <name type="common">Madagascar periwinkle</name>
    <name type="synonym">Vinca rosea</name>
    <dbReference type="NCBI Taxonomy" id="4058"/>
    <lineage>
        <taxon>Eukaryota</taxon>
        <taxon>Viridiplantae</taxon>
        <taxon>Streptophyta</taxon>
        <taxon>Embryophyta</taxon>
        <taxon>Tracheophyta</taxon>
        <taxon>Spermatophyta</taxon>
        <taxon>Magnoliopsida</taxon>
        <taxon>eudicotyledons</taxon>
        <taxon>Gunneridae</taxon>
        <taxon>Pentapetalae</taxon>
        <taxon>asterids</taxon>
        <taxon>lamiids</taxon>
        <taxon>Gentianales</taxon>
        <taxon>Apocynaceae</taxon>
        <taxon>Rauvolfioideae</taxon>
        <taxon>Vinceae</taxon>
        <taxon>Catharanthinae</taxon>
        <taxon>Catharanthus</taxon>
    </lineage>
</organism>
<evidence type="ECO:0000313" key="2">
    <source>
        <dbReference type="Proteomes" id="UP001060085"/>
    </source>
</evidence>
<gene>
    <name evidence="1" type="ORF">M9H77_11923</name>
</gene>